<evidence type="ECO:0000256" key="1">
    <source>
        <dbReference type="SAM" id="MobiDB-lite"/>
    </source>
</evidence>
<name>A0A9R0Q0X3_TRITD</name>
<organism evidence="2 3">
    <name type="scientific">Triticum turgidum subsp. durum</name>
    <name type="common">Durum wheat</name>
    <name type="synonym">Triticum durum</name>
    <dbReference type="NCBI Taxonomy" id="4567"/>
    <lineage>
        <taxon>Eukaryota</taxon>
        <taxon>Viridiplantae</taxon>
        <taxon>Streptophyta</taxon>
        <taxon>Embryophyta</taxon>
        <taxon>Tracheophyta</taxon>
        <taxon>Spermatophyta</taxon>
        <taxon>Magnoliopsida</taxon>
        <taxon>Liliopsida</taxon>
        <taxon>Poales</taxon>
        <taxon>Poaceae</taxon>
        <taxon>BOP clade</taxon>
        <taxon>Pooideae</taxon>
        <taxon>Triticodae</taxon>
        <taxon>Triticeae</taxon>
        <taxon>Triticinae</taxon>
        <taxon>Triticum</taxon>
    </lineage>
</organism>
<dbReference type="Proteomes" id="UP000324705">
    <property type="component" value="Chromosome 1A"/>
</dbReference>
<dbReference type="AlphaFoldDB" id="A0A9R0Q0X3"/>
<dbReference type="EMBL" id="LT934111">
    <property type="protein sequence ID" value="VAH01887.1"/>
    <property type="molecule type" value="Genomic_DNA"/>
</dbReference>
<gene>
    <name evidence="2" type="ORF">TRITD_1Av1G027820</name>
</gene>
<accession>A0A9R0Q0X3</accession>
<evidence type="ECO:0000313" key="3">
    <source>
        <dbReference type="Proteomes" id="UP000324705"/>
    </source>
</evidence>
<sequence>MEQPILDGQSINPYHARMFDNMPSCTKETIERHRPLLITSKKNWELTVGREGLSIEIKSNILAPSFFHNTKVLNPSLLLHTALYKRRGHNRRGRTAAGPGSGCGARAEGLLTAQIRRRRAGRAGRGSGKEGLARGGALGDAHPAAKGPRRAHPATKDCGGRGGALGREEPAVHGVASGGHRGERRRVDRG</sequence>
<evidence type="ECO:0000313" key="2">
    <source>
        <dbReference type="EMBL" id="VAH01887.1"/>
    </source>
</evidence>
<feature type="region of interest" description="Disordered" evidence="1">
    <location>
        <begin position="117"/>
        <end position="190"/>
    </location>
</feature>
<protein>
    <submittedName>
        <fullName evidence="2">Uncharacterized protein</fullName>
    </submittedName>
</protein>
<reference evidence="2 3" key="1">
    <citation type="submission" date="2017-09" db="EMBL/GenBank/DDBJ databases">
        <authorList>
            <consortium name="International Durum Wheat Genome Sequencing Consortium (IDWGSC)"/>
            <person name="Milanesi L."/>
        </authorList>
    </citation>
    <scope>NUCLEOTIDE SEQUENCE [LARGE SCALE GENOMIC DNA]</scope>
    <source>
        <strain evidence="3">cv. Svevo</strain>
    </source>
</reference>
<proteinExistence type="predicted"/>
<keyword evidence="3" id="KW-1185">Reference proteome</keyword>
<dbReference type="OMA" id="HPATKDC"/>
<dbReference type="Gramene" id="TRITD1Av1G027820.1">
    <property type="protein sequence ID" value="TRITD1Av1G027820.1"/>
    <property type="gene ID" value="TRITD1Av1G027820"/>
</dbReference>